<dbReference type="PROSITE" id="PS50179">
    <property type="entry name" value="VHS"/>
    <property type="match status" value="1"/>
</dbReference>
<dbReference type="Pfam" id="PF03127">
    <property type="entry name" value="GAT"/>
    <property type="match status" value="1"/>
</dbReference>
<gene>
    <name evidence="15" type="ORF">TRAPUB_11008</name>
</gene>
<dbReference type="InterPro" id="IPR050670">
    <property type="entry name" value="STAM"/>
</dbReference>
<feature type="compositionally biased region" description="Low complexity" evidence="12">
    <location>
        <begin position="250"/>
        <end position="272"/>
    </location>
</feature>
<evidence type="ECO:0000256" key="2">
    <source>
        <dbReference type="ARBA" id="ARBA00004125"/>
    </source>
</evidence>
<dbReference type="STRING" id="154538.A0A1M2VXT1"/>
<dbReference type="PROSITE" id="PS50330">
    <property type="entry name" value="UIM"/>
    <property type="match status" value="1"/>
</dbReference>
<feature type="compositionally biased region" description="Low complexity" evidence="12">
    <location>
        <begin position="657"/>
        <end position="693"/>
    </location>
</feature>
<evidence type="ECO:0000256" key="1">
    <source>
        <dbReference type="ARBA" id="ARBA00002654"/>
    </source>
</evidence>
<dbReference type="Gene3D" id="2.30.30.40">
    <property type="entry name" value="SH3 Domains"/>
    <property type="match status" value="1"/>
</dbReference>
<dbReference type="PROSITE" id="PS50002">
    <property type="entry name" value="SH3"/>
    <property type="match status" value="1"/>
</dbReference>
<keyword evidence="10" id="KW-0472">Membrane</keyword>
<feature type="compositionally biased region" description="Pro residues" evidence="12">
    <location>
        <begin position="508"/>
        <end position="519"/>
    </location>
</feature>
<dbReference type="EMBL" id="MNAD01000488">
    <property type="protein sequence ID" value="OJT12419.1"/>
    <property type="molecule type" value="Genomic_DNA"/>
</dbReference>
<evidence type="ECO:0000256" key="8">
    <source>
        <dbReference type="ARBA" id="ARBA00022753"/>
    </source>
</evidence>
<evidence type="ECO:0000256" key="4">
    <source>
        <dbReference type="ARBA" id="ARBA00017923"/>
    </source>
</evidence>
<reference evidence="15 16" key="1">
    <citation type="submission" date="2016-10" db="EMBL/GenBank/DDBJ databases">
        <title>Genome sequence of the basidiomycete white-rot fungus Trametes pubescens.</title>
        <authorList>
            <person name="Makela M.R."/>
            <person name="Granchi Z."/>
            <person name="Peng M."/>
            <person name="De Vries R.P."/>
            <person name="Grigoriev I."/>
            <person name="Riley R."/>
            <person name="Hilden K."/>
        </authorList>
    </citation>
    <scope>NUCLEOTIDE SEQUENCE [LARGE SCALE GENOMIC DNA]</scope>
    <source>
        <strain evidence="15 16">FBCC735</strain>
    </source>
</reference>
<keyword evidence="16" id="KW-1185">Reference proteome</keyword>
<dbReference type="InterPro" id="IPR002014">
    <property type="entry name" value="VHS_dom"/>
</dbReference>
<feature type="compositionally biased region" description="Low complexity" evidence="12">
    <location>
        <begin position="472"/>
        <end position="483"/>
    </location>
</feature>
<feature type="compositionally biased region" description="Low complexity" evidence="12">
    <location>
        <begin position="805"/>
        <end position="824"/>
    </location>
</feature>
<feature type="region of interest" description="Disordered" evidence="12">
    <location>
        <begin position="499"/>
        <end position="706"/>
    </location>
</feature>
<organism evidence="15 16">
    <name type="scientific">Trametes pubescens</name>
    <name type="common">White-rot fungus</name>
    <dbReference type="NCBI Taxonomy" id="154538"/>
    <lineage>
        <taxon>Eukaryota</taxon>
        <taxon>Fungi</taxon>
        <taxon>Dikarya</taxon>
        <taxon>Basidiomycota</taxon>
        <taxon>Agaricomycotina</taxon>
        <taxon>Agaricomycetes</taxon>
        <taxon>Polyporales</taxon>
        <taxon>Polyporaceae</taxon>
        <taxon>Trametes</taxon>
    </lineage>
</organism>
<dbReference type="InterPro" id="IPR008942">
    <property type="entry name" value="ENTH_VHS"/>
</dbReference>
<dbReference type="OMA" id="GLMEECY"/>
<feature type="compositionally biased region" description="Polar residues" evidence="12">
    <location>
        <begin position="238"/>
        <end position="249"/>
    </location>
</feature>
<protein>
    <recommendedName>
        <fullName evidence="4">Class E vacuolar protein-sorting machinery protein HSE1</fullName>
    </recommendedName>
    <alternativeName>
        <fullName evidence="5">Class E vacuolar protein-sorting machinery protein hse1</fullName>
    </alternativeName>
</protein>
<comment type="subcellular location">
    <subcellularLocation>
        <location evidence="2">Endosome membrane</location>
        <topology evidence="2">Peripheral membrane protein</topology>
        <orientation evidence="2">Cytoplasmic side</orientation>
    </subcellularLocation>
</comment>
<accession>A0A1M2VXT1</accession>
<dbReference type="OrthoDB" id="10255964at2759"/>
<dbReference type="SUPFAM" id="SSF89009">
    <property type="entry name" value="GAT-like domain"/>
    <property type="match status" value="1"/>
</dbReference>
<feature type="compositionally biased region" description="Low complexity" evidence="12">
    <location>
        <begin position="845"/>
        <end position="856"/>
    </location>
</feature>
<dbReference type="GO" id="GO:0035091">
    <property type="term" value="F:phosphatidylinositol binding"/>
    <property type="evidence" value="ECO:0007669"/>
    <property type="project" value="InterPro"/>
</dbReference>
<dbReference type="GO" id="GO:0033565">
    <property type="term" value="C:ESCRT-0 complex"/>
    <property type="evidence" value="ECO:0007669"/>
    <property type="project" value="TreeGrafter"/>
</dbReference>
<evidence type="ECO:0000256" key="7">
    <source>
        <dbReference type="ARBA" id="ARBA00022448"/>
    </source>
</evidence>
<dbReference type="Gene3D" id="1.25.40.90">
    <property type="match status" value="1"/>
</dbReference>
<feature type="region of interest" description="Disordered" evidence="12">
    <location>
        <begin position="805"/>
        <end position="856"/>
    </location>
</feature>
<keyword evidence="7" id="KW-0813">Transport</keyword>
<keyword evidence="9" id="KW-0653">Protein transport</keyword>
<sequence>MFRGGQPNAYDEIVAKTTDENLTGENWELILNLCDKVQEEGEQGARNVIAASLKRLAHRNPNVQLYTLALVEALSKNCGIEVHREIASRAFTQGLEKLVTDRTTHDKVRKRVLSSVATWTAEFEKDPTLGLMEECYETLKGKGYKFVTPDEPPPPDVDDDVRRREEEELQRALEISMQDKGGRSQWEAYSLASSSGASGSGAGGSRPGVSATPGPSGSSSRPAQSSTQAPTYGGYVPSQATPAVSAVTQPSSIPSAATNAPPTSSSPVSVHSTQDNIPIVTRVRALHTFEPSEPGELAFEKGDIIKVVDRNYKDWWRGQLKGRTGIFPVNYVEPLPEPTAAEIAREAEQEAAVFSQAANVDKLLTMLRTMDPARDNLADNEEIQELYRSCMSLRPKIVKLIDKYSQKRADLVSMNETFVKARTIFDRMMEDSLARHTGVYDGRPPYVQAPSQSYVARPDSRARQEYLPPGGPQVAPGAPQGYGWNPNVYEQPGYNAYPASPAAYPPENQYPPPVQPHPPVQSQQYGDPNAYGGRPQSVYAQPLAQGYPGATPYTPAQEPQGYPGGSAMQPQLQQPVHPHQPLQPQQPQQPQQPHQPQQPFQPQQVQQAYSPQQQAQPAPQPQVQPTPQPQYQSQSQPQPQLQGQPQAQSHVQPHFQPEPQSQPQAQAEPEPQQQSQSQEQPQESAPTPTQQQSGPPYVYDPNGTYADPNAQAWAQYYAHGGTDPTGAVYFISVPGVKEGPPAPVAHHPSVVRTQSSDSVGQAATPIEQTQPAQIAPLHIQKQSAPDGQATQHVVVGQPGAYGASPYAPIGPGSPGAGQPAPGQQFYGLPTQFAGMDINASSEHNAPAGPQGVGAPA</sequence>
<evidence type="ECO:0000259" key="13">
    <source>
        <dbReference type="PROSITE" id="PS50002"/>
    </source>
</evidence>
<dbReference type="Proteomes" id="UP000184267">
    <property type="component" value="Unassembled WGS sequence"/>
</dbReference>
<evidence type="ECO:0000256" key="11">
    <source>
        <dbReference type="PROSITE-ProRule" id="PRU00192"/>
    </source>
</evidence>
<dbReference type="InterPro" id="IPR004152">
    <property type="entry name" value="GAT_dom"/>
</dbReference>
<feature type="domain" description="VHS" evidence="14">
    <location>
        <begin position="17"/>
        <end position="147"/>
    </location>
</feature>
<evidence type="ECO:0000256" key="10">
    <source>
        <dbReference type="ARBA" id="ARBA00023136"/>
    </source>
</evidence>
<comment type="caution">
    <text evidence="15">The sequence shown here is derived from an EMBL/GenBank/DDBJ whole genome shotgun (WGS) entry which is preliminary data.</text>
</comment>
<feature type="compositionally biased region" description="Low complexity" evidence="12">
    <location>
        <begin position="207"/>
        <end position="230"/>
    </location>
</feature>
<keyword evidence="8" id="KW-0967">Endosome</keyword>
<dbReference type="InterPro" id="IPR001452">
    <property type="entry name" value="SH3_domain"/>
</dbReference>
<dbReference type="PANTHER" id="PTHR45929">
    <property type="entry name" value="JAK PATHWAY SIGNAL TRANSDUCTION ADAPTOR MOLECULE"/>
    <property type="match status" value="1"/>
</dbReference>
<dbReference type="SUPFAM" id="SSF50044">
    <property type="entry name" value="SH3-domain"/>
    <property type="match status" value="1"/>
</dbReference>
<evidence type="ECO:0000256" key="6">
    <source>
        <dbReference type="ARBA" id="ARBA00022443"/>
    </source>
</evidence>
<evidence type="ECO:0000256" key="3">
    <source>
        <dbReference type="ARBA" id="ARBA00009666"/>
    </source>
</evidence>
<feature type="compositionally biased region" description="Pro residues" evidence="12">
    <location>
        <begin position="618"/>
        <end position="628"/>
    </location>
</feature>
<keyword evidence="6 11" id="KW-0728">SH3 domain</keyword>
<evidence type="ECO:0000256" key="9">
    <source>
        <dbReference type="ARBA" id="ARBA00022927"/>
    </source>
</evidence>
<dbReference type="Pfam" id="PF00018">
    <property type="entry name" value="SH3_1"/>
    <property type="match status" value="1"/>
</dbReference>
<dbReference type="Pfam" id="PF00790">
    <property type="entry name" value="VHS"/>
    <property type="match status" value="1"/>
</dbReference>
<comment type="function">
    <text evidence="1">Component of the ESCRT-0 complex which is the sorting receptor for ubiquitinated cargo proteins at the multivesicular body (MVB).</text>
</comment>
<dbReference type="InterPro" id="IPR003903">
    <property type="entry name" value="UIM_dom"/>
</dbReference>
<dbReference type="InterPro" id="IPR036028">
    <property type="entry name" value="SH3-like_dom_sf"/>
</dbReference>
<feature type="region of interest" description="Disordered" evidence="12">
    <location>
        <begin position="193"/>
        <end position="272"/>
    </location>
</feature>
<dbReference type="GO" id="GO:0043130">
    <property type="term" value="F:ubiquitin binding"/>
    <property type="evidence" value="ECO:0007669"/>
    <property type="project" value="InterPro"/>
</dbReference>
<dbReference type="GO" id="GO:0043328">
    <property type="term" value="P:protein transport to vacuole involved in ubiquitin-dependent protein catabolic process via the multivesicular body sorting pathway"/>
    <property type="evidence" value="ECO:0007669"/>
    <property type="project" value="TreeGrafter"/>
</dbReference>
<dbReference type="SMART" id="SM00326">
    <property type="entry name" value="SH3"/>
    <property type="match status" value="1"/>
</dbReference>
<comment type="similarity">
    <text evidence="3">Belongs to the STAM family.</text>
</comment>
<dbReference type="GO" id="GO:0010008">
    <property type="term" value="C:endosome membrane"/>
    <property type="evidence" value="ECO:0007669"/>
    <property type="project" value="UniProtKB-SubCell"/>
</dbReference>
<name>A0A1M2VXT1_TRAPU</name>
<dbReference type="AlphaFoldDB" id="A0A1M2VXT1"/>
<proteinExistence type="inferred from homology"/>
<dbReference type="PRINTS" id="PR00452">
    <property type="entry name" value="SH3DOMAIN"/>
</dbReference>
<evidence type="ECO:0000256" key="12">
    <source>
        <dbReference type="SAM" id="MobiDB-lite"/>
    </source>
</evidence>
<feature type="region of interest" description="Disordered" evidence="12">
    <location>
        <begin position="443"/>
        <end position="483"/>
    </location>
</feature>
<dbReference type="SUPFAM" id="SSF48464">
    <property type="entry name" value="ENTH/VHS domain"/>
    <property type="match status" value="1"/>
</dbReference>
<evidence type="ECO:0000256" key="5">
    <source>
        <dbReference type="ARBA" id="ARBA00018978"/>
    </source>
</evidence>
<dbReference type="PANTHER" id="PTHR45929:SF3">
    <property type="entry name" value="JAK PATHWAY SIGNAL TRANSDUCTION ADAPTOR MOLECULE"/>
    <property type="match status" value="1"/>
</dbReference>
<evidence type="ECO:0000259" key="14">
    <source>
        <dbReference type="PROSITE" id="PS50179"/>
    </source>
</evidence>
<feature type="domain" description="SH3" evidence="13">
    <location>
        <begin position="278"/>
        <end position="337"/>
    </location>
</feature>
<evidence type="ECO:0000313" key="16">
    <source>
        <dbReference type="Proteomes" id="UP000184267"/>
    </source>
</evidence>
<feature type="compositionally biased region" description="Low complexity" evidence="12">
    <location>
        <begin position="629"/>
        <end position="648"/>
    </location>
</feature>
<feature type="compositionally biased region" description="Low complexity" evidence="12">
    <location>
        <begin position="569"/>
        <end position="617"/>
    </location>
</feature>
<dbReference type="SMART" id="SM00288">
    <property type="entry name" value="VHS"/>
    <property type="match status" value="1"/>
</dbReference>
<dbReference type="CDD" id="cd21386">
    <property type="entry name" value="GAT_Hse1"/>
    <property type="match status" value="1"/>
</dbReference>
<dbReference type="CDD" id="cd11805">
    <property type="entry name" value="SH3_GRB2_like_C"/>
    <property type="match status" value="1"/>
</dbReference>
<dbReference type="CDD" id="cd16978">
    <property type="entry name" value="VHS_HSE1"/>
    <property type="match status" value="1"/>
</dbReference>
<evidence type="ECO:0000313" key="15">
    <source>
        <dbReference type="EMBL" id="OJT12419.1"/>
    </source>
</evidence>
<dbReference type="Gene3D" id="1.20.5.1940">
    <property type="match status" value="1"/>
</dbReference>